<protein>
    <submittedName>
        <fullName evidence="6">Uncharacterized protein</fullName>
    </submittedName>
</protein>
<dbReference type="PANTHER" id="PTHR11216:SF174">
    <property type="entry name" value="GH06923P"/>
    <property type="match status" value="1"/>
</dbReference>
<feature type="region of interest" description="Disordered" evidence="2">
    <location>
        <begin position="1"/>
        <end position="88"/>
    </location>
</feature>
<dbReference type="GO" id="GO:0005737">
    <property type="term" value="C:cytoplasm"/>
    <property type="evidence" value="ECO:0007669"/>
    <property type="project" value="TreeGrafter"/>
</dbReference>
<dbReference type="SMART" id="SM00027">
    <property type="entry name" value="EH"/>
    <property type="match status" value="1"/>
</dbReference>
<feature type="region of interest" description="Disordered" evidence="2">
    <location>
        <begin position="363"/>
        <end position="385"/>
    </location>
</feature>
<evidence type="ECO:0000256" key="2">
    <source>
        <dbReference type="SAM" id="MobiDB-lite"/>
    </source>
</evidence>
<dbReference type="CDD" id="cd00052">
    <property type="entry name" value="EH"/>
    <property type="match status" value="1"/>
</dbReference>
<dbReference type="Proteomes" id="UP000887574">
    <property type="component" value="Unplaced"/>
</dbReference>
<dbReference type="AlphaFoldDB" id="A0A915DQ24"/>
<proteinExistence type="predicted"/>
<evidence type="ECO:0000259" key="4">
    <source>
        <dbReference type="PROSITE" id="PS50222"/>
    </source>
</evidence>
<dbReference type="PROSITE" id="PS50031">
    <property type="entry name" value="EH"/>
    <property type="match status" value="1"/>
</dbReference>
<evidence type="ECO:0000313" key="5">
    <source>
        <dbReference type="Proteomes" id="UP000887574"/>
    </source>
</evidence>
<dbReference type="InterPro" id="IPR002048">
    <property type="entry name" value="EF_hand_dom"/>
</dbReference>
<dbReference type="GO" id="GO:0005886">
    <property type="term" value="C:plasma membrane"/>
    <property type="evidence" value="ECO:0007669"/>
    <property type="project" value="TreeGrafter"/>
</dbReference>
<dbReference type="Gene3D" id="1.10.238.10">
    <property type="entry name" value="EF-hand"/>
    <property type="match status" value="1"/>
</dbReference>
<dbReference type="PROSITE" id="PS00018">
    <property type="entry name" value="EF_HAND_1"/>
    <property type="match status" value="1"/>
</dbReference>
<accession>A0A915DQ24</accession>
<dbReference type="InterPro" id="IPR000261">
    <property type="entry name" value="EH_dom"/>
</dbReference>
<dbReference type="GO" id="GO:0005509">
    <property type="term" value="F:calcium ion binding"/>
    <property type="evidence" value="ECO:0007669"/>
    <property type="project" value="InterPro"/>
</dbReference>
<evidence type="ECO:0000313" key="6">
    <source>
        <dbReference type="WBParaSite" id="jg22435"/>
    </source>
</evidence>
<feature type="compositionally biased region" description="Basic and acidic residues" evidence="2">
    <location>
        <begin position="1"/>
        <end position="16"/>
    </location>
</feature>
<dbReference type="GO" id="GO:0016197">
    <property type="term" value="P:endosomal transport"/>
    <property type="evidence" value="ECO:0007669"/>
    <property type="project" value="TreeGrafter"/>
</dbReference>
<evidence type="ECO:0000259" key="3">
    <source>
        <dbReference type="PROSITE" id="PS50031"/>
    </source>
</evidence>
<reference evidence="6" key="1">
    <citation type="submission" date="2022-11" db="UniProtKB">
        <authorList>
            <consortium name="WormBaseParasite"/>
        </authorList>
    </citation>
    <scope>IDENTIFICATION</scope>
</reference>
<dbReference type="Pfam" id="PF12763">
    <property type="entry name" value="EH"/>
    <property type="match status" value="1"/>
</dbReference>
<keyword evidence="5" id="KW-1185">Reference proteome</keyword>
<dbReference type="PROSITE" id="PS50222">
    <property type="entry name" value="EF_HAND_2"/>
    <property type="match status" value="1"/>
</dbReference>
<name>A0A915DQ24_9BILA</name>
<sequence length="562" mass="61921">MASRSFESDSGERASTTDDVESSQWTTDCDDSESGNRNGHESDSDDSTSSACKNDFVSRKKNSKINGKRVAVENSEKTQVQSDTETRNLLDDVGEDFDEDFLDLQEAGSLNTLDNQLQSVEIDPKLFELSPEQHDYYSKCFLHLLDKTQGTPSINGALNGSDGRLIEFFRKSQLDDRTLSRIWALSDVNEDGFLNHSEFIVAMHLIILHTKGNVPIPSKLPSLIRPSITPVRHLTRLKTGCFTTTTTAVGGEGYSTTTSSNTTNVESDNSSRTSNLQDFANGNLDHADGNVGGFTGYSAVNANGGAKQHSLSDDHLHVYAANREVGVAKFSDVPPVLVDSHPTALNATTSSVGFKTPINYNFPNATLRGPPPQPPARNYTDKGHGRSASLDLKTFVALSSYPPKSPHLNVHLPGANLLSSETDKSTPLNMPQSVVGEEQFVMHPKLSSVVMHNRATQTETIRVWPKTLDFSKIDYEETICFVSNESQELRLSGDERCKVLRKLNDELENERVTLAQVRLQLQLRVDEAQEQLKSLNMSSRTSVHRPEHSNDSTVLPIKPTTI</sequence>
<dbReference type="PANTHER" id="PTHR11216">
    <property type="entry name" value="EH DOMAIN"/>
    <property type="match status" value="1"/>
</dbReference>
<feature type="domain" description="EH" evidence="3">
    <location>
        <begin position="167"/>
        <end position="227"/>
    </location>
</feature>
<dbReference type="InterPro" id="IPR018247">
    <property type="entry name" value="EF_Hand_1_Ca_BS"/>
</dbReference>
<feature type="compositionally biased region" description="Low complexity" evidence="2">
    <location>
        <begin position="252"/>
        <end position="271"/>
    </location>
</feature>
<feature type="domain" description="EF-hand" evidence="4">
    <location>
        <begin position="174"/>
        <end position="209"/>
    </location>
</feature>
<dbReference type="WBParaSite" id="jg22435">
    <property type="protein sequence ID" value="jg22435"/>
    <property type="gene ID" value="jg22435"/>
</dbReference>
<dbReference type="InterPro" id="IPR011992">
    <property type="entry name" value="EF-hand-dom_pair"/>
</dbReference>
<dbReference type="SUPFAM" id="SSF47473">
    <property type="entry name" value="EF-hand"/>
    <property type="match status" value="1"/>
</dbReference>
<feature type="region of interest" description="Disordered" evidence="2">
    <location>
        <begin position="536"/>
        <end position="562"/>
    </location>
</feature>
<organism evidence="5 6">
    <name type="scientific">Ditylenchus dipsaci</name>
    <dbReference type="NCBI Taxonomy" id="166011"/>
    <lineage>
        <taxon>Eukaryota</taxon>
        <taxon>Metazoa</taxon>
        <taxon>Ecdysozoa</taxon>
        <taxon>Nematoda</taxon>
        <taxon>Chromadorea</taxon>
        <taxon>Rhabditida</taxon>
        <taxon>Tylenchina</taxon>
        <taxon>Tylenchomorpha</taxon>
        <taxon>Sphaerularioidea</taxon>
        <taxon>Anguinidae</taxon>
        <taxon>Anguininae</taxon>
        <taxon>Ditylenchus</taxon>
    </lineage>
</organism>
<keyword evidence="1" id="KW-0106">Calcium</keyword>
<feature type="region of interest" description="Disordered" evidence="2">
    <location>
        <begin position="252"/>
        <end position="273"/>
    </location>
</feature>
<evidence type="ECO:0000256" key="1">
    <source>
        <dbReference type="ARBA" id="ARBA00022837"/>
    </source>
</evidence>
<dbReference type="GO" id="GO:0006897">
    <property type="term" value="P:endocytosis"/>
    <property type="evidence" value="ECO:0007669"/>
    <property type="project" value="TreeGrafter"/>
</dbReference>